<reference evidence="2" key="1">
    <citation type="submission" date="2025-08" db="UniProtKB">
        <authorList>
            <consortium name="Ensembl"/>
        </authorList>
    </citation>
    <scope>IDENTIFICATION</scope>
</reference>
<sequence length="307" mass="33037">GARGAAGDGDPAGVGTGGVLGRGPRVLGAPGAGVTKGAGVTGAAPGDTTPLPVPSVSVCPRVRRVALTGRVPPGHGGDTGDVAPPCTVRIRRDVLLPVEIPKVLAMAKEPPEAPAPMPVEEPRQVMPRGSCLIHNWQEERATNDLDRVLAPETGSEGFVHRHGHRGLLARQPPAQPPPSTTSKHAFRPPHSIPMLARGQREAMLELMLYQKQELLEETCPPRAPMERLSTTHRDFQVPTPHLPHNYHTEQPRSFWLEQARSVPGVTCIRTGDSPFRRNAAFSTPIAEYLEQPLPHVAERYGVRPSKQ</sequence>
<accession>A0A8B9EIW7</accession>
<feature type="compositionally biased region" description="Gly residues" evidence="1">
    <location>
        <begin position="30"/>
        <end position="40"/>
    </location>
</feature>
<dbReference type="GO" id="GO:0008017">
    <property type="term" value="F:microtubule binding"/>
    <property type="evidence" value="ECO:0007669"/>
    <property type="project" value="InterPro"/>
</dbReference>
<organism evidence="2 3">
    <name type="scientific">Anser cygnoides</name>
    <name type="common">Swan goose</name>
    <dbReference type="NCBI Taxonomy" id="8845"/>
    <lineage>
        <taxon>Eukaryota</taxon>
        <taxon>Metazoa</taxon>
        <taxon>Chordata</taxon>
        <taxon>Craniata</taxon>
        <taxon>Vertebrata</taxon>
        <taxon>Euteleostomi</taxon>
        <taxon>Archelosauria</taxon>
        <taxon>Archosauria</taxon>
        <taxon>Dinosauria</taxon>
        <taxon>Saurischia</taxon>
        <taxon>Theropoda</taxon>
        <taxon>Coelurosauria</taxon>
        <taxon>Aves</taxon>
        <taxon>Neognathae</taxon>
        <taxon>Galloanserae</taxon>
        <taxon>Anseriformes</taxon>
        <taxon>Anatidae</taxon>
        <taxon>Anserinae</taxon>
        <taxon>Anser</taxon>
    </lineage>
</organism>
<dbReference type="PANTHER" id="PTHR15510:SF5">
    <property type="entry name" value="SPERM-ASSOCIATED ANTIGEN 8"/>
    <property type="match status" value="1"/>
</dbReference>
<dbReference type="Proteomes" id="UP000694521">
    <property type="component" value="Unplaced"/>
</dbReference>
<evidence type="ECO:0000313" key="2">
    <source>
        <dbReference type="Ensembl" id="ENSACDP00005021517.1"/>
    </source>
</evidence>
<keyword evidence="3" id="KW-1185">Reference proteome</keyword>
<proteinExistence type="predicted"/>
<dbReference type="PANTHER" id="PTHR15510">
    <property type="entry name" value="SPERM-ASSOCIATED ANTIGEN 8"/>
    <property type="match status" value="1"/>
</dbReference>
<dbReference type="Pfam" id="PF22584">
    <property type="entry name" value="CFAP143"/>
    <property type="match status" value="1"/>
</dbReference>
<dbReference type="GO" id="GO:0005634">
    <property type="term" value="C:nucleus"/>
    <property type="evidence" value="ECO:0007669"/>
    <property type="project" value="TreeGrafter"/>
</dbReference>
<evidence type="ECO:0000256" key="1">
    <source>
        <dbReference type="SAM" id="MobiDB-lite"/>
    </source>
</evidence>
<evidence type="ECO:0008006" key="4">
    <source>
        <dbReference type="Google" id="ProtNLM"/>
    </source>
</evidence>
<dbReference type="GO" id="GO:0005737">
    <property type="term" value="C:cytoplasm"/>
    <property type="evidence" value="ECO:0007669"/>
    <property type="project" value="TreeGrafter"/>
</dbReference>
<name>A0A8B9EIW7_ANSCY</name>
<feature type="region of interest" description="Disordered" evidence="1">
    <location>
        <begin position="1"/>
        <end position="55"/>
    </location>
</feature>
<dbReference type="Ensembl" id="ENSACDT00005025728.1">
    <property type="protein sequence ID" value="ENSACDP00005021517.1"/>
    <property type="gene ID" value="ENSACDG00005015581.1"/>
</dbReference>
<protein>
    <recommendedName>
        <fullName evidence="4">SPAG8 protein</fullName>
    </recommendedName>
</protein>
<evidence type="ECO:0000313" key="3">
    <source>
        <dbReference type="Proteomes" id="UP000694521"/>
    </source>
</evidence>
<feature type="compositionally biased region" description="Gly residues" evidence="1">
    <location>
        <begin position="1"/>
        <end position="21"/>
    </location>
</feature>
<dbReference type="GO" id="GO:0045944">
    <property type="term" value="P:positive regulation of transcription by RNA polymerase II"/>
    <property type="evidence" value="ECO:0007669"/>
    <property type="project" value="TreeGrafter"/>
</dbReference>
<reference evidence="2" key="2">
    <citation type="submission" date="2025-09" db="UniProtKB">
        <authorList>
            <consortium name="Ensembl"/>
        </authorList>
    </citation>
    <scope>IDENTIFICATION</scope>
</reference>
<dbReference type="AlphaFoldDB" id="A0A8B9EIW7"/>
<feature type="region of interest" description="Disordered" evidence="1">
    <location>
        <begin position="170"/>
        <end position="190"/>
    </location>
</feature>
<dbReference type="InterPro" id="IPR026124">
    <property type="entry name" value="Sperm-assoc_Ag8"/>
</dbReference>